<name>A0A9D4M1S4_DREPO</name>
<comment type="caution">
    <text evidence="1">The sequence shown here is derived from an EMBL/GenBank/DDBJ whole genome shotgun (WGS) entry which is preliminary data.</text>
</comment>
<dbReference type="AlphaFoldDB" id="A0A9D4M1S4"/>
<dbReference type="Proteomes" id="UP000828390">
    <property type="component" value="Unassembled WGS sequence"/>
</dbReference>
<reference evidence="1" key="2">
    <citation type="submission" date="2020-11" db="EMBL/GenBank/DDBJ databases">
        <authorList>
            <person name="McCartney M.A."/>
            <person name="Auch B."/>
            <person name="Kono T."/>
            <person name="Mallez S."/>
            <person name="Becker A."/>
            <person name="Gohl D.M."/>
            <person name="Silverstein K.A.T."/>
            <person name="Koren S."/>
            <person name="Bechman K.B."/>
            <person name="Herman A."/>
            <person name="Abrahante J.E."/>
            <person name="Garbe J."/>
        </authorList>
    </citation>
    <scope>NUCLEOTIDE SEQUENCE</scope>
    <source>
        <strain evidence="1">Duluth1</strain>
        <tissue evidence="1">Whole animal</tissue>
    </source>
</reference>
<protein>
    <submittedName>
        <fullName evidence="1">Uncharacterized protein</fullName>
    </submittedName>
</protein>
<organism evidence="1 2">
    <name type="scientific">Dreissena polymorpha</name>
    <name type="common">Zebra mussel</name>
    <name type="synonym">Mytilus polymorpha</name>
    <dbReference type="NCBI Taxonomy" id="45954"/>
    <lineage>
        <taxon>Eukaryota</taxon>
        <taxon>Metazoa</taxon>
        <taxon>Spiralia</taxon>
        <taxon>Lophotrochozoa</taxon>
        <taxon>Mollusca</taxon>
        <taxon>Bivalvia</taxon>
        <taxon>Autobranchia</taxon>
        <taxon>Heteroconchia</taxon>
        <taxon>Euheterodonta</taxon>
        <taxon>Imparidentia</taxon>
        <taxon>Neoheterodontei</taxon>
        <taxon>Myida</taxon>
        <taxon>Dreissenoidea</taxon>
        <taxon>Dreissenidae</taxon>
        <taxon>Dreissena</taxon>
    </lineage>
</organism>
<dbReference type="EMBL" id="JAIWYP010000002">
    <property type="protein sequence ID" value="KAH3869240.1"/>
    <property type="molecule type" value="Genomic_DNA"/>
</dbReference>
<evidence type="ECO:0000313" key="2">
    <source>
        <dbReference type="Proteomes" id="UP000828390"/>
    </source>
</evidence>
<reference evidence="1" key="1">
    <citation type="journal article" date="2019" name="bioRxiv">
        <title>The Genome of the Zebra Mussel, Dreissena polymorpha: A Resource for Invasive Species Research.</title>
        <authorList>
            <person name="McCartney M.A."/>
            <person name="Auch B."/>
            <person name="Kono T."/>
            <person name="Mallez S."/>
            <person name="Zhang Y."/>
            <person name="Obille A."/>
            <person name="Becker A."/>
            <person name="Abrahante J.E."/>
            <person name="Garbe J."/>
            <person name="Badalamenti J.P."/>
            <person name="Herman A."/>
            <person name="Mangelson H."/>
            <person name="Liachko I."/>
            <person name="Sullivan S."/>
            <person name="Sone E.D."/>
            <person name="Koren S."/>
            <person name="Silverstein K.A.T."/>
            <person name="Beckman K.B."/>
            <person name="Gohl D.M."/>
        </authorList>
    </citation>
    <scope>NUCLEOTIDE SEQUENCE</scope>
    <source>
        <strain evidence="1">Duluth1</strain>
        <tissue evidence="1">Whole animal</tissue>
    </source>
</reference>
<keyword evidence="2" id="KW-1185">Reference proteome</keyword>
<gene>
    <name evidence="1" type="ORF">DPMN_032403</name>
</gene>
<accession>A0A9D4M1S4</accession>
<sequence>MKSYFVKTKKAPLFNDPFLFEPTVANISEQNSHLLLVVDEQGAEMTVDTDRALAFLRGRTIRVDVIQLPATSGKTSGNHPTYRLVLRKLRITRKRRFRKPSVIT</sequence>
<proteinExistence type="predicted"/>
<evidence type="ECO:0000313" key="1">
    <source>
        <dbReference type="EMBL" id="KAH3869240.1"/>
    </source>
</evidence>